<evidence type="ECO:0000313" key="2">
    <source>
        <dbReference type="EMBL" id="QHN43152.1"/>
    </source>
</evidence>
<reference evidence="2" key="1">
    <citation type="journal article" date="2021" name="Nat. Microbiol.">
        <title>Cocultivation of an ultrasmall environmental parasitic bacterium with lytic ability against bacteria associated with wastewater foams.</title>
        <authorList>
            <person name="Batinovic S."/>
            <person name="Rose J.J.A."/>
            <person name="Ratcliffe J."/>
            <person name="Seviour R.J."/>
            <person name="Petrovski S."/>
        </authorList>
    </citation>
    <scope>NUCLEOTIDE SEQUENCE</scope>
    <source>
        <strain evidence="2">JR1</strain>
    </source>
</reference>
<accession>A0A857MNI7</accession>
<dbReference type="KEGG" id="mama:GII36_04865"/>
<dbReference type="EMBL" id="CP045921">
    <property type="protein sequence ID" value="QHN43152.1"/>
    <property type="molecule type" value="Genomic_DNA"/>
</dbReference>
<gene>
    <name evidence="2" type="primary">pilN</name>
    <name evidence="2" type="ORF">GII36_04865</name>
</gene>
<keyword evidence="1" id="KW-1133">Transmembrane helix</keyword>
<keyword evidence="1" id="KW-0472">Membrane</keyword>
<evidence type="ECO:0000313" key="3">
    <source>
        <dbReference type="Proteomes" id="UP001059824"/>
    </source>
</evidence>
<sequence>MINLLPPESAKQLRAARHNTLLLKYVVGLGITLGLIVLVYGATFVLMKSTELANNASSAASKQKIANYNQAAAEAKAYTANLSMAKSIFDTEVSYTTALHKIAAALPSGTVIEALNLSPTTIGTPSTLTLLAKTKQDALNVKPALEAHKIANGITIASLNEGKDSAQAAPTAASDQTYPVTLNLNLTFDKTVFVAEEKS</sequence>
<proteinExistence type="predicted"/>
<dbReference type="RefSeq" id="WP_260763051.1">
    <property type="nucleotide sequence ID" value="NZ_CP045921.1"/>
</dbReference>
<dbReference type="Proteomes" id="UP001059824">
    <property type="component" value="Chromosome"/>
</dbReference>
<dbReference type="AlphaFoldDB" id="A0A857MNI7"/>
<feature type="transmembrane region" description="Helical" evidence="1">
    <location>
        <begin position="21"/>
        <end position="47"/>
    </location>
</feature>
<evidence type="ECO:0000256" key="1">
    <source>
        <dbReference type="SAM" id="Phobius"/>
    </source>
</evidence>
<keyword evidence="1" id="KW-0812">Transmembrane</keyword>
<name>A0A857MNI7_9BACT</name>
<organism evidence="2 3">
    <name type="scientific">Candidatus Mycosynbacter amalyticus</name>
    <dbReference type="NCBI Taxonomy" id="2665156"/>
    <lineage>
        <taxon>Bacteria</taxon>
        <taxon>Candidatus Saccharimonadota</taxon>
        <taxon>Candidatus Saccharimonadota incertae sedis</taxon>
        <taxon>Candidatus Mycosynbacter</taxon>
    </lineage>
</organism>
<protein>
    <submittedName>
        <fullName evidence="2">Type IV pilus assembly protein PilN</fullName>
    </submittedName>
</protein>
<keyword evidence="3" id="KW-1185">Reference proteome</keyword>